<dbReference type="RefSeq" id="WP_143009916.1">
    <property type="nucleotide sequence ID" value="NZ_FNCY01000021.1"/>
</dbReference>
<evidence type="ECO:0000313" key="2">
    <source>
        <dbReference type="Proteomes" id="UP000198607"/>
    </source>
</evidence>
<name>A0A1G8L8H2_9RHOO</name>
<sequence>MENDTNELLRTLLVAQVLTLAKTIEISKNMGDSRHSSTDHFVGDAIREIQRDRASILQRLSNTR</sequence>
<keyword evidence="2" id="KW-1185">Reference proteome</keyword>
<gene>
    <name evidence="1" type="ORF">SAMN05660652_03573</name>
</gene>
<reference evidence="1 2" key="1">
    <citation type="submission" date="2016-10" db="EMBL/GenBank/DDBJ databases">
        <authorList>
            <person name="de Groot N.N."/>
        </authorList>
    </citation>
    <scope>NUCLEOTIDE SEQUENCE [LARGE SCALE GENOMIC DNA]</scope>
    <source>
        <strain evidence="1 2">DSM 5885</strain>
    </source>
</reference>
<protein>
    <submittedName>
        <fullName evidence="1">Uncharacterized protein</fullName>
    </submittedName>
</protein>
<evidence type="ECO:0000313" key="1">
    <source>
        <dbReference type="EMBL" id="SDI52044.1"/>
    </source>
</evidence>
<accession>A0A1G8L8H2</accession>
<dbReference type="EMBL" id="FNCY01000021">
    <property type="protein sequence ID" value="SDI52044.1"/>
    <property type="molecule type" value="Genomic_DNA"/>
</dbReference>
<proteinExistence type="predicted"/>
<organism evidence="1 2">
    <name type="scientific">Propionivibrio dicarboxylicus</name>
    <dbReference type="NCBI Taxonomy" id="83767"/>
    <lineage>
        <taxon>Bacteria</taxon>
        <taxon>Pseudomonadati</taxon>
        <taxon>Pseudomonadota</taxon>
        <taxon>Betaproteobacteria</taxon>
        <taxon>Rhodocyclales</taxon>
        <taxon>Rhodocyclaceae</taxon>
        <taxon>Propionivibrio</taxon>
    </lineage>
</organism>
<dbReference type="AlphaFoldDB" id="A0A1G8L8H2"/>
<dbReference type="Proteomes" id="UP000198607">
    <property type="component" value="Unassembled WGS sequence"/>
</dbReference>